<keyword evidence="3" id="KW-1185">Reference proteome</keyword>
<dbReference type="EMBL" id="JASNQZ010000012">
    <property type="protein sequence ID" value="KAL0949787.1"/>
    <property type="molecule type" value="Genomic_DNA"/>
</dbReference>
<proteinExistence type="predicted"/>
<gene>
    <name evidence="2" type="ORF">HGRIS_009825</name>
</gene>
<evidence type="ECO:0000313" key="3">
    <source>
        <dbReference type="Proteomes" id="UP001556367"/>
    </source>
</evidence>
<feature type="region of interest" description="Disordered" evidence="1">
    <location>
        <begin position="672"/>
        <end position="701"/>
    </location>
</feature>
<dbReference type="Proteomes" id="UP001556367">
    <property type="component" value="Unassembled WGS sequence"/>
</dbReference>
<feature type="compositionally biased region" description="Basic and acidic residues" evidence="1">
    <location>
        <begin position="689"/>
        <end position="701"/>
    </location>
</feature>
<evidence type="ECO:0000256" key="1">
    <source>
        <dbReference type="SAM" id="MobiDB-lite"/>
    </source>
</evidence>
<protein>
    <submittedName>
        <fullName evidence="2">Uncharacterized protein</fullName>
    </submittedName>
</protein>
<comment type="caution">
    <text evidence="2">The sequence shown here is derived from an EMBL/GenBank/DDBJ whole genome shotgun (WGS) entry which is preliminary data.</text>
</comment>
<accession>A0ABR3J2Q6</accession>
<organism evidence="2 3">
    <name type="scientific">Hohenbuehelia grisea</name>
    <dbReference type="NCBI Taxonomy" id="104357"/>
    <lineage>
        <taxon>Eukaryota</taxon>
        <taxon>Fungi</taxon>
        <taxon>Dikarya</taxon>
        <taxon>Basidiomycota</taxon>
        <taxon>Agaricomycotina</taxon>
        <taxon>Agaricomycetes</taxon>
        <taxon>Agaricomycetidae</taxon>
        <taxon>Agaricales</taxon>
        <taxon>Pleurotineae</taxon>
        <taxon>Pleurotaceae</taxon>
        <taxon>Hohenbuehelia</taxon>
    </lineage>
</organism>
<evidence type="ECO:0000313" key="2">
    <source>
        <dbReference type="EMBL" id="KAL0949787.1"/>
    </source>
</evidence>
<name>A0ABR3J2Q6_9AGAR</name>
<reference evidence="3" key="1">
    <citation type="submission" date="2024-06" db="EMBL/GenBank/DDBJ databases">
        <title>Multi-omics analyses provide insights into the biosynthesis of the anticancer antibiotic pleurotin in Hohenbuehelia grisea.</title>
        <authorList>
            <person name="Weaver J.A."/>
            <person name="Alberti F."/>
        </authorList>
    </citation>
    <scope>NUCLEOTIDE SEQUENCE [LARGE SCALE GENOMIC DNA]</scope>
    <source>
        <strain evidence="3">T-177</strain>
    </source>
</reference>
<sequence length="797" mass="89679">MVSKLDREERHVGMQNFKYAPAWDELCHIIKIHSPRAYNSLQQYLPMPSERRFRAKEARQPRFPMSICSRTFSLVADQLVSLNYGGPVALSCDDTKLFACFRLYWDAQEQAHFLIGGIDGLLRVADPDMVGEVIAQAKAKKATKVRLWCLTIPLPKVAPIIVSALPILSELDATDLYDLLMRVLDGLLEHRVQVVSYACDGTETELQVQQMLVAQAESRIVHVIPSQAQGSPDTKISIPVIRGQPVCVVQDSKHALKTFRNNLFSGARLLAFGNYTAIYENIRRIAFEPRTPLFTRDVERIDKQDDNAASRLFSSATLKYLADHHRECIGEIVYLFVFGELVDAYQNRRLAHIERIKLVLRARYYLDSWATYLEHAGYKRTQYILSREALDIARIVIDGLISLVLVYRDQVEGVFPLLPWLHSTEPCEHTFGIARQIVKDFSMLDFLYMIPKLRIQHREAVLRAQSSDPKARASGYCHTYFDTKDINLLALSTFPSNSNIEAIASQASHEADSLIMLLGLDHTTLHDEGPEASLPAIGAWFHDDAASPLSSDDDGEVSEDEAGNEADELLALIEREEDHTLSRTQAQENATLNLTCTSFAVLAEDMMKIQLMAEPDDEAIAELDAEEYQYICYTTKAIADLKCPVERSRPFGLGTLTVDELNFEEMVQMREQHETRQARLGIRSRKNRSGSEDHEKQKSLRRDIIRGFHDTLRETESNSVAVGTGVTRKARWEEHTPSGNAANAAAAAASVHQKIASRRKNAFSSSFTTDLLLQDLISARLRHPRAGTLGQGNLAQV</sequence>